<dbReference type="AlphaFoldDB" id="A0A1Y2ATB4"/>
<keyword evidence="2 3" id="KW-0732">Signal</keyword>
<proteinExistence type="inferred from homology"/>
<dbReference type="Pfam" id="PF11999">
    <property type="entry name" value="Ice_binding"/>
    <property type="match status" value="1"/>
</dbReference>
<protein>
    <submittedName>
        <fullName evidence="4">Ice-binding protein</fullName>
    </submittedName>
</protein>
<comment type="similarity">
    <text evidence="1">Belongs to the ice-binding protein family.</text>
</comment>
<dbReference type="OrthoDB" id="10264374at2759"/>
<organism evidence="4 5">
    <name type="scientific">Naematelia encephala</name>
    <dbReference type="NCBI Taxonomy" id="71784"/>
    <lineage>
        <taxon>Eukaryota</taxon>
        <taxon>Fungi</taxon>
        <taxon>Dikarya</taxon>
        <taxon>Basidiomycota</taxon>
        <taxon>Agaricomycotina</taxon>
        <taxon>Tremellomycetes</taxon>
        <taxon>Tremellales</taxon>
        <taxon>Naemateliaceae</taxon>
        <taxon>Naematelia</taxon>
    </lineage>
</organism>
<dbReference type="EMBL" id="MCFC01000053">
    <property type="protein sequence ID" value="ORY25809.1"/>
    <property type="molecule type" value="Genomic_DNA"/>
</dbReference>
<keyword evidence="5" id="KW-1185">Reference proteome</keyword>
<comment type="caution">
    <text evidence="4">The sequence shown here is derived from an EMBL/GenBank/DDBJ whole genome shotgun (WGS) entry which is preliminary data.</text>
</comment>
<dbReference type="InParanoid" id="A0A1Y2ATB4"/>
<dbReference type="STRING" id="71784.A0A1Y2ATB4"/>
<evidence type="ECO:0000256" key="3">
    <source>
        <dbReference type="SAM" id="SignalP"/>
    </source>
</evidence>
<evidence type="ECO:0000256" key="2">
    <source>
        <dbReference type="ARBA" id="ARBA00022729"/>
    </source>
</evidence>
<evidence type="ECO:0000256" key="1">
    <source>
        <dbReference type="ARBA" id="ARBA00005445"/>
    </source>
</evidence>
<evidence type="ECO:0000313" key="4">
    <source>
        <dbReference type="EMBL" id="ORY25809.1"/>
    </source>
</evidence>
<evidence type="ECO:0000313" key="5">
    <source>
        <dbReference type="Proteomes" id="UP000193986"/>
    </source>
</evidence>
<gene>
    <name evidence="4" type="ORF">BCR39DRAFT_579726</name>
</gene>
<feature type="signal peptide" evidence="3">
    <location>
        <begin position="1"/>
        <end position="25"/>
    </location>
</feature>
<sequence length="274" mass="27512">MRFFQASTYAKSLGLLAILSTPAFAATATVNLGTAGNYAVLGESTITNTGDSYIVGNVGLSPAASTLITGFDLVLDSSGQFATSQYVSEHVTAADYKSPTPATLTTAVNDQLTAYNDAAGRTPDDTNEGASGEIGGVTFAPGVHAFNTPVTIASNVILSGSCGDVFIFQIPGTFAQAANTAIVLVGGVTPSTVFWQVAGTLTVGAGAEFQGIALAATQVTLGTGTTVNGRILGQTGVAITDTHIMQPQADTCSSTTVTVTACKSKSPLSSCSGC</sequence>
<dbReference type="Proteomes" id="UP000193986">
    <property type="component" value="Unassembled WGS sequence"/>
</dbReference>
<name>A0A1Y2ATB4_9TREE</name>
<accession>A0A1Y2ATB4</accession>
<reference evidence="4 5" key="1">
    <citation type="submission" date="2016-07" db="EMBL/GenBank/DDBJ databases">
        <title>Pervasive Adenine N6-methylation of Active Genes in Fungi.</title>
        <authorList>
            <consortium name="DOE Joint Genome Institute"/>
            <person name="Mondo S.J."/>
            <person name="Dannebaum R.O."/>
            <person name="Kuo R.C."/>
            <person name="Labutti K."/>
            <person name="Haridas S."/>
            <person name="Kuo A."/>
            <person name="Salamov A."/>
            <person name="Ahrendt S.R."/>
            <person name="Lipzen A."/>
            <person name="Sullivan W."/>
            <person name="Andreopoulos W.B."/>
            <person name="Clum A."/>
            <person name="Lindquist E."/>
            <person name="Daum C."/>
            <person name="Ramamoorthy G.K."/>
            <person name="Gryganskyi A."/>
            <person name="Culley D."/>
            <person name="Magnuson J.K."/>
            <person name="James T.Y."/>
            <person name="O'Malley M.A."/>
            <person name="Stajich J.E."/>
            <person name="Spatafora J.W."/>
            <person name="Visel A."/>
            <person name="Grigoriev I.V."/>
        </authorList>
    </citation>
    <scope>NUCLEOTIDE SEQUENCE [LARGE SCALE GENOMIC DNA]</scope>
    <source>
        <strain evidence="4 5">68-887.2</strain>
    </source>
</reference>
<feature type="chain" id="PRO_5012530852" evidence="3">
    <location>
        <begin position="26"/>
        <end position="274"/>
    </location>
</feature>
<dbReference type="InterPro" id="IPR021884">
    <property type="entry name" value="Ice-bd_prot"/>
</dbReference>